<evidence type="ECO:0000313" key="2">
    <source>
        <dbReference type="EMBL" id="MFD1513396.1"/>
    </source>
</evidence>
<dbReference type="EMBL" id="JBHUDC010000003">
    <property type="protein sequence ID" value="MFD1513396.1"/>
    <property type="molecule type" value="Genomic_DNA"/>
</dbReference>
<keyword evidence="3" id="KW-1185">Reference proteome</keyword>
<gene>
    <name evidence="2" type="ORF">ACFSBT_08910</name>
</gene>
<name>A0ABD6AUH0_9EURY</name>
<dbReference type="InterPro" id="IPR037401">
    <property type="entry name" value="SnoaL-like"/>
</dbReference>
<evidence type="ECO:0000313" key="3">
    <source>
        <dbReference type="Proteomes" id="UP001597187"/>
    </source>
</evidence>
<dbReference type="Proteomes" id="UP001597187">
    <property type="component" value="Unassembled WGS sequence"/>
</dbReference>
<dbReference type="Gene3D" id="3.10.450.50">
    <property type="match status" value="1"/>
</dbReference>
<feature type="domain" description="SnoaL-like" evidence="1">
    <location>
        <begin position="2"/>
        <end position="91"/>
    </location>
</feature>
<accession>A0ABD6AUH0</accession>
<organism evidence="2 3">
    <name type="scientific">Halomarina rubra</name>
    <dbReference type="NCBI Taxonomy" id="2071873"/>
    <lineage>
        <taxon>Archaea</taxon>
        <taxon>Methanobacteriati</taxon>
        <taxon>Methanobacteriota</taxon>
        <taxon>Stenosarchaea group</taxon>
        <taxon>Halobacteria</taxon>
        <taxon>Halobacteriales</taxon>
        <taxon>Natronomonadaceae</taxon>
        <taxon>Halomarina</taxon>
    </lineage>
</organism>
<evidence type="ECO:0000259" key="1">
    <source>
        <dbReference type="Pfam" id="PF12680"/>
    </source>
</evidence>
<dbReference type="SUPFAM" id="SSF54427">
    <property type="entry name" value="NTF2-like"/>
    <property type="match status" value="1"/>
</dbReference>
<dbReference type="RefSeq" id="WP_379819858.1">
    <property type="nucleotide sequence ID" value="NZ_JALXFV010000003.1"/>
</dbReference>
<proteinExistence type="predicted"/>
<reference evidence="2 3" key="1">
    <citation type="journal article" date="2019" name="Int. J. Syst. Evol. Microbiol.">
        <title>The Global Catalogue of Microorganisms (GCM) 10K type strain sequencing project: providing services to taxonomists for standard genome sequencing and annotation.</title>
        <authorList>
            <consortium name="The Broad Institute Genomics Platform"/>
            <consortium name="The Broad Institute Genome Sequencing Center for Infectious Disease"/>
            <person name="Wu L."/>
            <person name="Ma J."/>
        </authorList>
    </citation>
    <scope>NUCLEOTIDE SEQUENCE [LARGE SCALE GENOMIC DNA]</scope>
    <source>
        <strain evidence="2 3">CGMCC 1.12563</strain>
    </source>
</reference>
<comment type="caution">
    <text evidence="2">The sequence shown here is derived from an EMBL/GenBank/DDBJ whole genome shotgun (WGS) entry which is preliminary data.</text>
</comment>
<dbReference type="AlphaFoldDB" id="A0ABD6AUH0"/>
<dbReference type="InterPro" id="IPR032710">
    <property type="entry name" value="NTF2-like_dom_sf"/>
</dbReference>
<protein>
    <submittedName>
        <fullName evidence="2">Nuclear transport factor 2 family protein</fullName>
    </submittedName>
</protein>
<dbReference type="Pfam" id="PF12680">
    <property type="entry name" value="SnoaL_2"/>
    <property type="match status" value="1"/>
</dbReference>
<sequence>MFGNGNLDGLMDDYATDAVLITADETYRGDDEIREMFVSLLSEFDDPSVEFTLTKQVVEGEFAYIIWNAETPANHYEFASDTFVVRDDEIVAQTFAAKVSPK</sequence>